<organism evidence="2 3">
    <name type="scientific">Phytophthora fragariae</name>
    <dbReference type="NCBI Taxonomy" id="53985"/>
    <lineage>
        <taxon>Eukaryota</taxon>
        <taxon>Sar</taxon>
        <taxon>Stramenopiles</taxon>
        <taxon>Oomycota</taxon>
        <taxon>Peronosporomycetes</taxon>
        <taxon>Peronosporales</taxon>
        <taxon>Peronosporaceae</taxon>
        <taxon>Phytophthora</taxon>
    </lineage>
</organism>
<dbReference type="PANTHER" id="PTHR33099">
    <property type="entry name" value="FE2OG DIOXYGENASE DOMAIN-CONTAINING PROTEIN"/>
    <property type="match status" value="1"/>
</dbReference>
<accession>A0A6G0R036</accession>
<dbReference type="InterPro" id="IPR044862">
    <property type="entry name" value="Pro_4_hyd_alph_FE2OG_OXY"/>
</dbReference>
<dbReference type="Pfam" id="PF13640">
    <property type="entry name" value="2OG-FeII_Oxy_3"/>
    <property type="match status" value="1"/>
</dbReference>
<dbReference type="PANTHER" id="PTHR33099:SF7">
    <property type="entry name" value="MYND-TYPE DOMAIN-CONTAINING PROTEIN"/>
    <property type="match status" value="1"/>
</dbReference>
<gene>
    <name evidence="2" type="ORF">PF008_g20324</name>
</gene>
<dbReference type="AlphaFoldDB" id="A0A6G0R036"/>
<evidence type="ECO:0000313" key="3">
    <source>
        <dbReference type="Proteomes" id="UP000486351"/>
    </source>
</evidence>
<dbReference type="EMBL" id="QXFY01001721">
    <property type="protein sequence ID" value="KAE9310953.1"/>
    <property type="molecule type" value="Genomic_DNA"/>
</dbReference>
<dbReference type="Gene3D" id="2.60.120.620">
    <property type="entry name" value="q2cbj1_9rhob like domain"/>
    <property type="match status" value="2"/>
</dbReference>
<proteinExistence type="predicted"/>
<sequence length="954" mass="105396">MARGCLGGYELEEGDADYDVREPTEAQVFNRGRWPFGVTGKATDVPMPKDELCVELSDVLSRADDQAGEFSFGGQADTLPADPQLVVEEVGAVTLPLVNKRADVLIAQCKKSPFGKKLDTFMDEKFRKSWQLAPDQVTFKNPQWETGMDQLRESIATRLGCMGVPMQCKLYKLLVYGKGGHFVKHQDTEKEDGMVATLVVQLPSKHEGGDLVVYRGGKEVQRHDFGKREGTAASLPHFAVHYADADHKLEKVTKGYRLVAVYSLCLPSNMRDFRRNLDKSMSDELAGWIGRLKPVDEAVSLLLSHEYTMQSVTDLGTRALKSIDRARVDALEEANATLPAGKRLHFYIAELTHDVGYDDVGGSWEECERHESIKWYSTRGESYGSEADSTVRFNFLNPGRNTLAELWEGHGNSTYEGYLGNEHATRSTIYSRYDVVAWPAACCVETASKFISASAALNPLQTQESIDAEALRKFMTTAATSSLDGENSQSRTWFRCDSPSRAVRFCRVLCELILNAGDATLAEMFFSNFFHRLWVGVKEAVLPSVTSIAEKFGWDNVRQALLGSLSKDDTAGVDIALKLSKCIGGEAEEELVNAAIELAVKVSDESLCWSNVVGPLWEAAFNSGDKAKTDALCSKFKQMDPSLLPRVIATFSQHFGDIDASGDKFAVLSSIVAVRVNWLNNQLQTLVKPFNWEMPQALFLNNAQIQAYLRGPSESMNTTGVLRFTGLPNARRYIRDTHHFESTASYTMEVGGREEEADYDKTEPTEAEIFKGGTWPFGVKGKATDIPLPKDTVCAQISNVLARAEDQAGEFSFGGQGDTLPVAPGLVVKGVGTIALPLCKTQADELIAKCNKSPFGKKLDTMLDEKVRKSWQLAPDQVAFKNPQWETGMDQLRETIATRLGYKGVPMQCKLYKLLVYGKGGHFVKHQDTEKEDGMVATLVVQLPSEHEGGDLVV</sequence>
<evidence type="ECO:0000313" key="2">
    <source>
        <dbReference type="EMBL" id="KAE9310953.1"/>
    </source>
</evidence>
<evidence type="ECO:0000259" key="1">
    <source>
        <dbReference type="Pfam" id="PF13640"/>
    </source>
</evidence>
<feature type="domain" description="Prolyl 4-hydroxylase alpha subunit Fe(2+) 2OG dioxygenase" evidence="1">
    <location>
        <begin position="172"/>
        <end position="260"/>
    </location>
</feature>
<name>A0A6G0R036_9STRA</name>
<protein>
    <recommendedName>
        <fullName evidence="1">Prolyl 4-hydroxylase alpha subunit Fe(2+) 2OG dioxygenase domain-containing protein</fullName>
    </recommendedName>
</protein>
<reference evidence="2 3" key="1">
    <citation type="submission" date="2018-09" db="EMBL/GenBank/DDBJ databases">
        <title>Genomic investigation of the strawberry pathogen Phytophthora fragariae indicates pathogenicity is determined by transcriptional variation in three key races.</title>
        <authorList>
            <person name="Adams T.M."/>
            <person name="Armitage A.D."/>
            <person name="Sobczyk M.K."/>
            <person name="Bates H.J."/>
            <person name="Dunwell J.M."/>
            <person name="Nellist C.F."/>
            <person name="Harrison R.J."/>
        </authorList>
    </citation>
    <scope>NUCLEOTIDE SEQUENCE [LARGE SCALE GENOMIC DNA]</scope>
    <source>
        <strain evidence="2 3">NOV-77</strain>
    </source>
</reference>
<comment type="caution">
    <text evidence="2">The sequence shown here is derived from an EMBL/GenBank/DDBJ whole genome shotgun (WGS) entry which is preliminary data.</text>
</comment>
<dbReference type="Proteomes" id="UP000486351">
    <property type="component" value="Unassembled WGS sequence"/>
</dbReference>